<feature type="repeat" description="PPR" evidence="3">
    <location>
        <begin position="220"/>
        <end position="254"/>
    </location>
</feature>
<dbReference type="InterPro" id="IPR046848">
    <property type="entry name" value="E_motif"/>
</dbReference>
<evidence type="ECO:0000313" key="5">
    <source>
        <dbReference type="Proteomes" id="UP001642360"/>
    </source>
</evidence>
<dbReference type="AlphaFoldDB" id="A0ABC8R3M9"/>
<comment type="similarity">
    <text evidence="2">Belongs to the PPR family. PCMP-E subfamily.</text>
</comment>
<proteinExistence type="inferred from homology"/>
<dbReference type="InterPro" id="IPR046960">
    <property type="entry name" value="PPR_At4g14850-like_plant"/>
</dbReference>
<dbReference type="PANTHER" id="PTHR47926:SF467">
    <property type="entry name" value="REPEAT-CONTAINING PROTEIN, PUTATIVE-RELATED"/>
    <property type="match status" value="1"/>
</dbReference>
<dbReference type="Pfam" id="PF20431">
    <property type="entry name" value="E_motif"/>
    <property type="match status" value="1"/>
</dbReference>
<dbReference type="Pfam" id="PF13041">
    <property type="entry name" value="PPR_2"/>
    <property type="match status" value="2"/>
</dbReference>
<dbReference type="Pfam" id="PF01535">
    <property type="entry name" value="PPR"/>
    <property type="match status" value="5"/>
</dbReference>
<evidence type="ECO:0000256" key="1">
    <source>
        <dbReference type="ARBA" id="ARBA00022737"/>
    </source>
</evidence>
<feature type="repeat" description="PPR" evidence="3">
    <location>
        <begin position="384"/>
        <end position="418"/>
    </location>
</feature>
<dbReference type="Proteomes" id="UP001642360">
    <property type="component" value="Unassembled WGS sequence"/>
</dbReference>
<dbReference type="PROSITE" id="PS51375">
    <property type="entry name" value="PPR"/>
    <property type="match status" value="5"/>
</dbReference>
<keyword evidence="1" id="KW-0677">Repeat</keyword>
<dbReference type="FunFam" id="1.25.40.10:FF:001156">
    <property type="entry name" value="Pentatricopeptide repeat-containing protein At5g61800"/>
    <property type="match status" value="1"/>
</dbReference>
<dbReference type="PANTHER" id="PTHR47926">
    <property type="entry name" value="PENTATRICOPEPTIDE REPEAT-CONTAINING PROTEIN"/>
    <property type="match status" value="1"/>
</dbReference>
<organism evidence="4 5">
    <name type="scientific">Ilex paraguariensis</name>
    <name type="common">yerba mate</name>
    <dbReference type="NCBI Taxonomy" id="185542"/>
    <lineage>
        <taxon>Eukaryota</taxon>
        <taxon>Viridiplantae</taxon>
        <taxon>Streptophyta</taxon>
        <taxon>Embryophyta</taxon>
        <taxon>Tracheophyta</taxon>
        <taxon>Spermatophyta</taxon>
        <taxon>Magnoliopsida</taxon>
        <taxon>eudicotyledons</taxon>
        <taxon>Gunneridae</taxon>
        <taxon>Pentapetalae</taxon>
        <taxon>asterids</taxon>
        <taxon>campanulids</taxon>
        <taxon>Aquifoliales</taxon>
        <taxon>Aquifoliaceae</taxon>
        <taxon>Ilex</taxon>
    </lineage>
</organism>
<dbReference type="InterPro" id="IPR002885">
    <property type="entry name" value="PPR_rpt"/>
</dbReference>
<feature type="repeat" description="PPR" evidence="3">
    <location>
        <begin position="189"/>
        <end position="219"/>
    </location>
</feature>
<evidence type="ECO:0000313" key="4">
    <source>
        <dbReference type="EMBL" id="CAK9139031.1"/>
    </source>
</evidence>
<keyword evidence="5" id="KW-1185">Reference proteome</keyword>
<sequence>MTLISRCSTVYESLSSSLPPSLLSHSILTLLRACKTIRNLEQVHTRIIHKGSEQDHFLITQFISLCNSLSPNIAYATSVFDRVIRPNIYLWNTLIKGYCEYSSLAESLSVLKRMKQSLEVVPDKYTFPSLIKACSNVLALREGQTVHGLIVRYGTDRDVFVGSSLIDFYGKCRVIECARKVFDGMSVRNEVSWTAMIFGYVNIGNLFEANKLFDEMPQRNLASWNAMISGFVRFGDLRRARKLFYEMPERNVVSFTTMIDGYAKTGDMASARLLFDESPEKDIFSWSALISGYAQNGRPNEALNIFFEMLSMNIKPDEFIVTSLMSACSQVGNLELAKWVDSYLIQSSFDLSRAHVAAALIDMNAKCGSMERAAMLFEEMPRRDLISYCSMIQGLSIHSRGAQAVGLFSRMLNEGLIPDDVAFTVILTACSHAGLVEEGLCFFDSMVNDYSLVPSPDHYACMVDLLGRSGKLKVAYELIKSIPIEPHAGAWGALLGACKLHCDIELGEEVARRLFELEPHNAGNYVVLSNIYAAADQWLDVSLLRSKMSERGIRKIPGCSWI</sequence>
<dbReference type="FunFam" id="1.25.40.10:FF:000470">
    <property type="entry name" value="Pentatricopeptide repeat-containing protein At5g66520"/>
    <property type="match status" value="1"/>
</dbReference>
<feature type="repeat" description="PPR" evidence="3">
    <location>
        <begin position="87"/>
        <end position="117"/>
    </location>
</feature>
<comment type="caution">
    <text evidence="4">The sequence shown here is derived from an EMBL/GenBank/DDBJ whole genome shotgun (WGS) entry which is preliminary data.</text>
</comment>
<dbReference type="NCBIfam" id="TIGR00756">
    <property type="entry name" value="PPR"/>
    <property type="match status" value="7"/>
</dbReference>
<evidence type="ECO:0000256" key="2">
    <source>
        <dbReference type="ARBA" id="ARBA00061659"/>
    </source>
</evidence>
<reference evidence="4 5" key="1">
    <citation type="submission" date="2024-02" db="EMBL/GenBank/DDBJ databases">
        <authorList>
            <person name="Vignale AGUSTIN F."/>
            <person name="Sosa J E."/>
            <person name="Modenutti C."/>
        </authorList>
    </citation>
    <scope>NUCLEOTIDE SEQUENCE [LARGE SCALE GENOMIC DNA]</scope>
</reference>
<dbReference type="EMBL" id="CAUOFW020000929">
    <property type="protein sequence ID" value="CAK9139031.1"/>
    <property type="molecule type" value="Genomic_DNA"/>
</dbReference>
<evidence type="ECO:0000256" key="3">
    <source>
        <dbReference type="PROSITE-ProRule" id="PRU00708"/>
    </source>
</evidence>
<evidence type="ECO:0008006" key="6">
    <source>
        <dbReference type="Google" id="ProtNLM"/>
    </source>
</evidence>
<feature type="repeat" description="PPR" evidence="3">
    <location>
        <begin position="282"/>
        <end position="316"/>
    </location>
</feature>
<dbReference type="Gene3D" id="1.25.40.10">
    <property type="entry name" value="Tetratricopeptide repeat domain"/>
    <property type="match status" value="4"/>
</dbReference>
<gene>
    <name evidence="4" type="ORF">ILEXP_LOCUS6386</name>
</gene>
<name>A0ABC8R3M9_9AQUA</name>
<dbReference type="FunFam" id="1.25.40.10:FF:000334">
    <property type="entry name" value="Pentatricopeptide repeat-containing protein"/>
    <property type="match status" value="1"/>
</dbReference>
<accession>A0ABC8R3M9</accession>
<dbReference type="InterPro" id="IPR011990">
    <property type="entry name" value="TPR-like_helical_dom_sf"/>
</dbReference>
<protein>
    <recommendedName>
        <fullName evidence="6">Pentatricopeptide repeat-containing protein</fullName>
    </recommendedName>
</protein>